<dbReference type="Gene3D" id="2.60.120.260">
    <property type="entry name" value="Galactose-binding domain-like"/>
    <property type="match status" value="1"/>
</dbReference>
<feature type="transmembrane region" description="Helical" evidence="6">
    <location>
        <begin position="160"/>
        <end position="183"/>
    </location>
</feature>
<keyword evidence="3 6" id="KW-1133">Transmembrane helix</keyword>
<dbReference type="PROSITE" id="PS51469">
    <property type="entry name" value="SUN"/>
    <property type="match status" value="1"/>
</dbReference>
<evidence type="ECO:0000259" key="7">
    <source>
        <dbReference type="PROSITE" id="PS51469"/>
    </source>
</evidence>
<sequence>SRKINISRYIPMPARRRLAESQGSPSTNVQDSTYATPRSTRSKSNSRKNGINNNDNGGVPYISSPKYTAYLRERNLDFSREEAFLRAMQESDFWSGPLTPPVESSYPSYYPDEEGDTSLPESILPETDSNVINTREISNTNGNGPIVSIRWNPLKPVINFLVGSLAFLLNAVGSTFFYLYWVFRETPKFIWKNLTEDKNGPFIETIVGVDRSVPSTTPNYVFIAITNIRRNNKLFWLFLIPLIALLLIIFISLVDDKSIFDYFPRHRSADKFWFWPLDNSTYTVQPIGEGSNENDIATNGNKGANGRAVFTMDDLRKLIAAEVESSCKNKNPTIPPSNDRIRSLINTEVKTLCSSEVRKEMASYRTGRVPLRGEEMMEIIRKEARKVVSEELLVFSQDKLNRPDFALYSGGAKVISRFTSKTYELWPDKWYQRMFAQFSGQGILRGKPPVTAISPDTHVGQCWPFPGQEGQLAILLNRRVRVTAVTYDHVSKDVAVDVLSAPKDFEVWGIIDEGTGGRTKQPDNNEYDEDLLESTVEECGVREDGELNVPIKARPKALDPDPSTENFTSGELKLGSSPLHYFLGKYTYDINGLPVQTFEVSEQILKSNKPVRAIIMRVRSNWGKPSYTCLYRFRVHGDPVDKLDN</sequence>
<comment type="caution">
    <text evidence="8">The sequence shown here is derived from an EMBL/GenBank/DDBJ whole genome shotgun (WGS) entry which is preliminary data.</text>
</comment>
<gene>
    <name evidence="8" type="ORF">CPELLU_LOCUS8226</name>
</gene>
<dbReference type="PANTHER" id="PTHR12911">
    <property type="entry name" value="SAD1/UNC-84-LIKE PROTEIN-RELATED"/>
    <property type="match status" value="1"/>
</dbReference>
<comment type="subcellular location">
    <subcellularLocation>
        <location evidence="1">Membrane</location>
    </subcellularLocation>
</comment>
<feature type="non-terminal residue" evidence="8">
    <location>
        <position position="1"/>
    </location>
</feature>
<dbReference type="OrthoDB" id="342281at2759"/>
<organism evidence="8 9">
    <name type="scientific">Cetraspora pellucida</name>
    <dbReference type="NCBI Taxonomy" id="1433469"/>
    <lineage>
        <taxon>Eukaryota</taxon>
        <taxon>Fungi</taxon>
        <taxon>Fungi incertae sedis</taxon>
        <taxon>Mucoromycota</taxon>
        <taxon>Glomeromycotina</taxon>
        <taxon>Glomeromycetes</taxon>
        <taxon>Diversisporales</taxon>
        <taxon>Gigasporaceae</taxon>
        <taxon>Cetraspora</taxon>
    </lineage>
</organism>
<evidence type="ECO:0000256" key="4">
    <source>
        <dbReference type="ARBA" id="ARBA00023136"/>
    </source>
</evidence>
<evidence type="ECO:0000256" key="5">
    <source>
        <dbReference type="SAM" id="MobiDB-lite"/>
    </source>
</evidence>
<dbReference type="Proteomes" id="UP000789759">
    <property type="component" value="Unassembled WGS sequence"/>
</dbReference>
<dbReference type="AlphaFoldDB" id="A0A9N9D4J0"/>
<dbReference type="InterPro" id="IPR045119">
    <property type="entry name" value="SUN1-5"/>
</dbReference>
<evidence type="ECO:0000256" key="3">
    <source>
        <dbReference type="ARBA" id="ARBA00022989"/>
    </source>
</evidence>
<dbReference type="GO" id="GO:0034993">
    <property type="term" value="C:meiotic nuclear membrane microtubule tethering complex"/>
    <property type="evidence" value="ECO:0007669"/>
    <property type="project" value="TreeGrafter"/>
</dbReference>
<feature type="transmembrane region" description="Helical" evidence="6">
    <location>
        <begin position="234"/>
        <end position="254"/>
    </location>
</feature>
<feature type="domain" description="SUN" evidence="7">
    <location>
        <begin position="411"/>
        <end position="640"/>
    </location>
</feature>
<dbReference type="EMBL" id="CAJVQA010005760">
    <property type="protein sequence ID" value="CAG8627485.1"/>
    <property type="molecule type" value="Genomic_DNA"/>
</dbReference>
<proteinExistence type="predicted"/>
<name>A0A9N9D4J0_9GLOM</name>
<accession>A0A9N9D4J0</accession>
<dbReference type="InterPro" id="IPR012919">
    <property type="entry name" value="SUN_dom"/>
</dbReference>
<protein>
    <submittedName>
        <fullName evidence="8">7637_t:CDS:1</fullName>
    </submittedName>
</protein>
<keyword evidence="2 6" id="KW-0812">Transmembrane</keyword>
<evidence type="ECO:0000313" key="9">
    <source>
        <dbReference type="Proteomes" id="UP000789759"/>
    </source>
</evidence>
<evidence type="ECO:0000256" key="1">
    <source>
        <dbReference type="ARBA" id="ARBA00004370"/>
    </source>
</evidence>
<evidence type="ECO:0000313" key="8">
    <source>
        <dbReference type="EMBL" id="CAG8627485.1"/>
    </source>
</evidence>
<keyword evidence="9" id="KW-1185">Reference proteome</keyword>
<dbReference type="PANTHER" id="PTHR12911:SF8">
    <property type="entry name" value="KLAROID PROTEIN-RELATED"/>
    <property type="match status" value="1"/>
</dbReference>
<dbReference type="GO" id="GO:0043495">
    <property type="term" value="F:protein-membrane adaptor activity"/>
    <property type="evidence" value="ECO:0007669"/>
    <property type="project" value="TreeGrafter"/>
</dbReference>
<dbReference type="Pfam" id="PF07738">
    <property type="entry name" value="Sad1_UNC"/>
    <property type="match status" value="2"/>
</dbReference>
<keyword evidence="4 6" id="KW-0472">Membrane</keyword>
<feature type="compositionally biased region" description="Polar residues" evidence="5">
    <location>
        <begin position="21"/>
        <end position="37"/>
    </location>
</feature>
<reference evidence="8" key="1">
    <citation type="submission" date="2021-06" db="EMBL/GenBank/DDBJ databases">
        <authorList>
            <person name="Kallberg Y."/>
            <person name="Tangrot J."/>
            <person name="Rosling A."/>
        </authorList>
    </citation>
    <scope>NUCLEOTIDE SEQUENCE</scope>
    <source>
        <strain evidence="8">FL966</strain>
    </source>
</reference>
<evidence type="ECO:0000256" key="2">
    <source>
        <dbReference type="ARBA" id="ARBA00022692"/>
    </source>
</evidence>
<evidence type="ECO:0000256" key="6">
    <source>
        <dbReference type="SAM" id="Phobius"/>
    </source>
</evidence>
<feature type="region of interest" description="Disordered" evidence="5">
    <location>
        <begin position="13"/>
        <end position="63"/>
    </location>
</feature>